<dbReference type="GO" id="GO:0009396">
    <property type="term" value="P:folic acid-containing compound biosynthetic process"/>
    <property type="evidence" value="ECO:0007669"/>
    <property type="project" value="TreeGrafter"/>
</dbReference>
<comment type="caution">
    <text evidence="7">The sequence shown here is derived from an EMBL/GenBank/DDBJ whole genome shotgun (WGS) entry which is preliminary data.</text>
</comment>
<comment type="similarity">
    <text evidence="1 6">Belongs to the 5-formyltetrahydrofolate cyclo-ligase family.</text>
</comment>
<dbReference type="GO" id="GO:0030272">
    <property type="term" value="F:5-formyltetrahydrofolate cyclo-ligase activity"/>
    <property type="evidence" value="ECO:0007669"/>
    <property type="project" value="UniProtKB-EC"/>
</dbReference>
<dbReference type="PANTHER" id="PTHR23407:SF1">
    <property type="entry name" value="5-FORMYLTETRAHYDROFOLATE CYCLO-LIGASE"/>
    <property type="match status" value="1"/>
</dbReference>
<dbReference type="NCBIfam" id="TIGR02727">
    <property type="entry name" value="MTHFS_bact"/>
    <property type="match status" value="1"/>
</dbReference>
<accession>A0A443N0S4</accession>
<dbReference type="GO" id="GO:0046872">
    <property type="term" value="F:metal ion binding"/>
    <property type="evidence" value="ECO:0007669"/>
    <property type="project" value="UniProtKB-KW"/>
</dbReference>
<dbReference type="Proteomes" id="UP000283530">
    <property type="component" value="Unassembled WGS sequence"/>
</dbReference>
<reference evidence="7 8" key="1">
    <citation type="journal article" date="2019" name="Nat. Plants">
        <title>Stout camphor tree genome fills gaps in understanding of flowering plant genome evolution.</title>
        <authorList>
            <person name="Chaw S.M."/>
            <person name="Liu Y.C."/>
            <person name="Wu Y.W."/>
            <person name="Wang H.Y."/>
            <person name="Lin C.I."/>
            <person name="Wu C.S."/>
            <person name="Ke H.M."/>
            <person name="Chang L.Y."/>
            <person name="Hsu C.Y."/>
            <person name="Yang H.T."/>
            <person name="Sudianto E."/>
            <person name="Hsu M.H."/>
            <person name="Wu K.P."/>
            <person name="Wang L.N."/>
            <person name="Leebens-Mack J.H."/>
            <person name="Tsai I.J."/>
        </authorList>
    </citation>
    <scope>NUCLEOTIDE SEQUENCE [LARGE SCALE GENOMIC DNA]</scope>
    <source>
        <strain evidence="8">cv. Chaw 1501</strain>
        <tissue evidence="7">Young leaves</tissue>
    </source>
</reference>
<dbReference type="FunFam" id="3.40.50.10420:FF:000003">
    <property type="entry name" value="5-formyltetrahydrofolate cyclo-ligase"/>
    <property type="match status" value="1"/>
</dbReference>
<dbReference type="GO" id="GO:0005739">
    <property type="term" value="C:mitochondrion"/>
    <property type="evidence" value="ECO:0007669"/>
    <property type="project" value="TreeGrafter"/>
</dbReference>
<evidence type="ECO:0000256" key="5">
    <source>
        <dbReference type="ARBA" id="ARBA00038966"/>
    </source>
</evidence>
<evidence type="ECO:0000256" key="6">
    <source>
        <dbReference type="RuleBase" id="RU361279"/>
    </source>
</evidence>
<dbReference type="Gene3D" id="3.40.50.10420">
    <property type="entry name" value="NagB/RpiA/CoA transferase-like"/>
    <property type="match status" value="1"/>
</dbReference>
<keyword evidence="6" id="KW-0479">Metal-binding</keyword>
<dbReference type="InterPro" id="IPR024185">
    <property type="entry name" value="FTHF_cligase-like_sf"/>
</dbReference>
<keyword evidence="6" id="KW-0460">Magnesium</keyword>
<dbReference type="SUPFAM" id="SSF100950">
    <property type="entry name" value="NagB/RpiA/CoA transferase-like"/>
    <property type="match status" value="1"/>
</dbReference>
<dbReference type="AlphaFoldDB" id="A0A443N0S4"/>
<protein>
    <recommendedName>
        <fullName evidence="5 6">5-formyltetrahydrofolate cyclo-ligase</fullName>
        <ecNumber evidence="5 6">6.3.3.2</ecNumber>
    </recommendedName>
</protein>
<name>A0A443N0S4_9MAGN</name>
<evidence type="ECO:0000313" key="8">
    <source>
        <dbReference type="Proteomes" id="UP000283530"/>
    </source>
</evidence>
<dbReference type="GO" id="GO:0005524">
    <property type="term" value="F:ATP binding"/>
    <property type="evidence" value="ECO:0007669"/>
    <property type="project" value="UniProtKB-KW"/>
</dbReference>
<dbReference type="PANTHER" id="PTHR23407">
    <property type="entry name" value="ATPASE INHIBITOR/5-FORMYLTETRAHYDROFOLATE CYCLO-LIGASE"/>
    <property type="match status" value="1"/>
</dbReference>
<dbReference type="Pfam" id="PF01812">
    <property type="entry name" value="5-FTHF_cyc-lig"/>
    <property type="match status" value="1"/>
</dbReference>
<dbReference type="EC" id="6.3.3.2" evidence="5 6"/>
<dbReference type="InterPro" id="IPR037171">
    <property type="entry name" value="NagB/RpiA_transferase-like"/>
</dbReference>
<dbReference type="InterPro" id="IPR002698">
    <property type="entry name" value="FTHF_cligase"/>
</dbReference>
<sequence length="297" mass="33165">MALACLHLKDMKARDIAQKVALLMTQSLCASSTLHSPHSLFSFSRSLHQYNRFLCTSKRSVSNTMQNASDLDPIFQQKQALRSKVRKDLKAMTPEQRSEQDIAIQNIVLEAPWLKSSTRLCAYISCDALREVDTSKILSAVLSDPNTECQTKKKLYVPRVEDKNSHMRMFNISSLEDLIANSMNILEPAPVDADGNQREDVMQASDPVDLILLPGLAFDRSGQRLGRGGGYYDLFLKKYQELAADQKWKQPLLVGLSYSLQILDEGVIAVTSNDMPVDALVSPDGVIRISPAAFERM</sequence>
<proteinExistence type="inferred from homology"/>
<evidence type="ECO:0000256" key="3">
    <source>
        <dbReference type="ARBA" id="ARBA00022840"/>
    </source>
</evidence>
<evidence type="ECO:0000313" key="7">
    <source>
        <dbReference type="EMBL" id="RWR72135.1"/>
    </source>
</evidence>
<dbReference type="GO" id="GO:0035999">
    <property type="term" value="P:tetrahydrofolate interconversion"/>
    <property type="evidence" value="ECO:0007669"/>
    <property type="project" value="TreeGrafter"/>
</dbReference>
<evidence type="ECO:0000256" key="4">
    <source>
        <dbReference type="ARBA" id="ARBA00036539"/>
    </source>
</evidence>
<comment type="catalytic activity">
    <reaction evidence="4 6">
        <text>(6S)-5-formyl-5,6,7,8-tetrahydrofolate + ATP = (6R)-5,10-methenyltetrahydrofolate + ADP + phosphate</text>
        <dbReference type="Rhea" id="RHEA:10488"/>
        <dbReference type="ChEBI" id="CHEBI:30616"/>
        <dbReference type="ChEBI" id="CHEBI:43474"/>
        <dbReference type="ChEBI" id="CHEBI:57455"/>
        <dbReference type="ChEBI" id="CHEBI:57457"/>
        <dbReference type="ChEBI" id="CHEBI:456216"/>
        <dbReference type="EC" id="6.3.3.2"/>
    </reaction>
</comment>
<keyword evidence="2 6" id="KW-0547">Nucleotide-binding</keyword>
<dbReference type="OrthoDB" id="2015992at2759"/>
<gene>
    <name evidence="7" type="ORF">CKAN_00033700</name>
</gene>
<keyword evidence="7" id="KW-0436">Ligase</keyword>
<evidence type="ECO:0000256" key="2">
    <source>
        <dbReference type="ARBA" id="ARBA00022741"/>
    </source>
</evidence>
<evidence type="ECO:0000256" key="1">
    <source>
        <dbReference type="ARBA" id="ARBA00010638"/>
    </source>
</evidence>
<dbReference type="EMBL" id="QPKB01000001">
    <property type="protein sequence ID" value="RWR72135.1"/>
    <property type="molecule type" value="Genomic_DNA"/>
</dbReference>
<organism evidence="7 8">
    <name type="scientific">Cinnamomum micranthum f. kanehirae</name>
    <dbReference type="NCBI Taxonomy" id="337451"/>
    <lineage>
        <taxon>Eukaryota</taxon>
        <taxon>Viridiplantae</taxon>
        <taxon>Streptophyta</taxon>
        <taxon>Embryophyta</taxon>
        <taxon>Tracheophyta</taxon>
        <taxon>Spermatophyta</taxon>
        <taxon>Magnoliopsida</taxon>
        <taxon>Magnoliidae</taxon>
        <taxon>Laurales</taxon>
        <taxon>Lauraceae</taxon>
        <taxon>Cinnamomum</taxon>
    </lineage>
</organism>
<keyword evidence="8" id="KW-1185">Reference proteome</keyword>
<comment type="cofactor">
    <cofactor evidence="6">
        <name>Mg(2+)</name>
        <dbReference type="ChEBI" id="CHEBI:18420"/>
    </cofactor>
</comment>
<dbReference type="STRING" id="337451.A0A443N0S4"/>
<keyword evidence="3 6" id="KW-0067">ATP-binding</keyword>